<dbReference type="Proteomes" id="UP000002745">
    <property type="component" value="Chromosome"/>
</dbReference>
<organism evidence="7 8">
    <name type="scientific">Hirschia baltica (strain ATCC 49814 / DSM 5838 / IFAM 1418)</name>
    <dbReference type="NCBI Taxonomy" id="582402"/>
    <lineage>
        <taxon>Bacteria</taxon>
        <taxon>Pseudomonadati</taxon>
        <taxon>Pseudomonadota</taxon>
        <taxon>Alphaproteobacteria</taxon>
        <taxon>Hyphomonadales</taxon>
        <taxon>Hyphomonadaceae</taxon>
        <taxon>Hirschia</taxon>
    </lineage>
</organism>
<evidence type="ECO:0000256" key="4">
    <source>
        <dbReference type="ARBA" id="ARBA00022801"/>
    </source>
</evidence>
<gene>
    <name evidence="7" type="ordered locus">Hbal_2642</name>
</gene>
<evidence type="ECO:0000256" key="1">
    <source>
        <dbReference type="ARBA" id="ARBA00001231"/>
    </source>
</evidence>
<dbReference type="EC" id="3.2.1.52" evidence="3"/>
<keyword evidence="4 7" id="KW-0378">Hydrolase</keyword>
<proteinExistence type="inferred from homology"/>
<dbReference type="InterPro" id="IPR001764">
    <property type="entry name" value="Glyco_hydro_3_N"/>
</dbReference>
<dbReference type="eggNOG" id="COG1472">
    <property type="taxonomic scope" value="Bacteria"/>
</dbReference>
<dbReference type="EMBL" id="CP001678">
    <property type="protein sequence ID" value="ACT60317.1"/>
    <property type="molecule type" value="Genomic_DNA"/>
</dbReference>
<dbReference type="PANTHER" id="PTHR30480">
    <property type="entry name" value="BETA-HEXOSAMINIDASE-RELATED"/>
    <property type="match status" value="1"/>
</dbReference>
<dbReference type="SUPFAM" id="SSF51445">
    <property type="entry name" value="(Trans)glycosidases"/>
    <property type="match status" value="1"/>
</dbReference>
<dbReference type="InterPro" id="IPR050226">
    <property type="entry name" value="NagZ_Beta-hexosaminidase"/>
</dbReference>
<feature type="domain" description="Glycoside hydrolase family 3 N-terminal" evidence="6">
    <location>
        <begin position="32"/>
        <end position="352"/>
    </location>
</feature>
<comment type="similarity">
    <text evidence="2">Belongs to the glycosyl hydrolase 3 family.</text>
</comment>
<dbReference type="InterPro" id="IPR036962">
    <property type="entry name" value="Glyco_hydro_3_N_sf"/>
</dbReference>
<dbReference type="AlphaFoldDB" id="C6XPQ2"/>
<dbReference type="PANTHER" id="PTHR30480:SF13">
    <property type="entry name" value="BETA-HEXOSAMINIDASE"/>
    <property type="match status" value="1"/>
</dbReference>
<dbReference type="RefSeq" id="WP_015828467.1">
    <property type="nucleotide sequence ID" value="NC_012982.1"/>
</dbReference>
<keyword evidence="8" id="KW-1185">Reference proteome</keyword>
<comment type="catalytic activity">
    <reaction evidence="1">
        <text>Hydrolysis of terminal non-reducing N-acetyl-D-hexosamine residues in N-acetyl-beta-D-hexosaminides.</text>
        <dbReference type="EC" id="3.2.1.52"/>
    </reaction>
</comment>
<evidence type="ECO:0000313" key="8">
    <source>
        <dbReference type="Proteomes" id="UP000002745"/>
    </source>
</evidence>
<dbReference type="GO" id="GO:0004563">
    <property type="term" value="F:beta-N-acetylhexosaminidase activity"/>
    <property type="evidence" value="ECO:0007669"/>
    <property type="project" value="UniProtKB-EC"/>
</dbReference>
<evidence type="ECO:0000256" key="3">
    <source>
        <dbReference type="ARBA" id="ARBA00012663"/>
    </source>
</evidence>
<evidence type="ECO:0000259" key="6">
    <source>
        <dbReference type="Pfam" id="PF00933"/>
    </source>
</evidence>
<dbReference type="GO" id="GO:0005975">
    <property type="term" value="P:carbohydrate metabolic process"/>
    <property type="evidence" value="ECO:0007669"/>
    <property type="project" value="InterPro"/>
</dbReference>
<dbReference type="InterPro" id="IPR036881">
    <property type="entry name" value="Glyco_hydro_3_C_sf"/>
</dbReference>
<evidence type="ECO:0000256" key="2">
    <source>
        <dbReference type="ARBA" id="ARBA00005336"/>
    </source>
</evidence>
<sequence>MKKLNTKPTLNPLSLDTKATKWVDKTLTSLSVEERIAQLFVLSSRYDTDAECDDLLAIAPGGIHRFPCHNLEQHLRATRRLLDESEGVPPIITGDIEGGSISYPFATHIPNQLGVAACDDLELTEELAKLVALESRALGYDWTFTPVVDLNVAFRNAVVGTRSYGSDVEKVREQARVYVRVLQEHGMAATAKHWPGEGYDERDQHLVTTANPQNFDDWMDTFGSIYSSLINDGVMTIMSAHIALPSFIRSLIPDAGRSAFQPASVSDLLNRVLLRERLGFQGLIVSDATVMGGVTSWLGRQEAVPAFIENGCDAFLFSRDPAGDMKLMLDGVRTGKLSEGRLEEAVRRMLTLKAKLQLHTKTSLERLPVLEETKGMLRSDQHMKIAQKACGKGITLVKDTAKLLPLKSIKQKRVVVVEDKGWSFFSGAPERNYDPFKAELTARGCEVRGFDKDNFPTAEDADLLVYLIGQEATPSVSNIHLDFAKLHGSPRNGMAQFNQEIPTIIVSFGQPYYLFDAPNYQTYINAYCSIAEVQRQLVPRLFGEVAFEGVSPVDAFCGLEHLKY</sequence>
<keyword evidence="5" id="KW-0326">Glycosidase</keyword>
<dbReference type="KEGG" id="hba:Hbal_2642"/>
<dbReference type="Pfam" id="PF00933">
    <property type="entry name" value="Glyco_hydro_3"/>
    <property type="match status" value="1"/>
</dbReference>
<reference evidence="8" key="1">
    <citation type="journal article" date="2011" name="J. Bacteriol.">
        <title>Genome sequences of eight morphologically diverse alphaproteobacteria.</title>
        <authorList>
            <consortium name="US DOE Joint Genome Institute"/>
            <person name="Brown P.J."/>
            <person name="Kysela D.T."/>
            <person name="Buechlein A."/>
            <person name="Hemmerich C."/>
            <person name="Brun Y.V."/>
        </authorList>
    </citation>
    <scope>NUCLEOTIDE SEQUENCE [LARGE SCALE GENOMIC DNA]</scope>
    <source>
        <strain evidence="8">ATCC 49814 / DSM 5838 / IFAM 1418</strain>
    </source>
</reference>
<protein>
    <recommendedName>
        <fullName evidence="3">beta-N-acetylhexosaminidase</fullName>
        <ecNumber evidence="3">3.2.1.52</ecNumber>
    </recommendedName>
</protein>
<dbReference type="HOGENOM" id="CLU_008392_5_3_5"/>
<dbReference type="InterPro" id="IPR017853">
    <property type="entry name" value="GH"/>
</dbReference>
<evidence type="ECO:0000256" key="5">
    <source>
        <dbReference type="ARBA" id="ARBA00023295"/>
    </source>
</evidence>
<dbReference type="OrthoDB" id="9781691at2"/>
<dbReference type="Gene3D" id="3.40.50.1700">
    <property type="entry name" value="Glycoside hydrolase family 3 C-terminal domain"/>
    <property type="match status" value="1"/>
</dbReference>
<dbReference type="GO" id="GO:0009254">
    <property type="term" value="P:peptidoglycan turnover"/>
    <property type="evidence" value="ECO:0007669"/>
    <property type="project" value="TreeGrafter"/>
</dbReference>
<accession>C6XPQ2</accession>
<name>C6XPQ2_HIRBI</name>
<evidence type="ECO:0000313" key="7">
    <source>
        <dbReference type="EMBL" id="ACT60317.1"/>
    </source>
</evidence>
<dbReference type="STRING" id="582402.Hbal_2642"/>
<dbReference type="CAZy" id="GH3">
    <property type="family name" value="Glycoside Hydrolase Family 3"/>
</dbReference>
<dbReference type="Gene3D" id="3.20.20.300">
    <property type="entry name" value="Glycoside hydrolase, family 3, N-terminal domain"/>
    <property type="match status" value="1"/>
</dbReference>